<comment type="caution">
    <text evidence="3">The sequence shown here is derived from an EMBL/GenBank/DDBJ whole genome shotgun (WGS) entry which is preliminary data.</text>
</comment>
<evidence type="ECO:0000313" key="4">
    <source>
        <dbReference type="Proteomes" id="UP000654075"/>
    </source>
</evidence>
<organism evidence="3 4">
    <name type="scientific">Polarella glacialis</name>
    <name type="common">Dinoflagellate</name>
    <dbReference type="NCBI Taxonomy" id="89957"/>
    <lineage>
        <taxon>Eukaryota</taxon>
        <taxon>Sar</taxon>
        <taxon>Alveolata</taxon>
        <taxon>Dinophyceae</taxon>
        <taxon>Suessiales</taxon>
        <taxon>Suessiaceae</taxon>
        <taxon>Polarella</taxon>
    </lineage>
</organism>
<dbReference type="AlphaFoldDB" id="A0A813FH65"/>
<dbReference type="EMBL" id="CAJNNV010025048">
    <property type="protein sequence ID" value="CAE8611809.1"/>
    <property type="molecule type" value="Genomic_DNA"/>
</dbReference>
<proteinExistence type="predicted"/>
<evidence type="ECO:0000313" key="3">
    <source>
        <dbReference type="EMBL" id="CAE8611809.1"/>
    </source>
</evidence>
<feature type="region of interest" description="Disordered" evidence="1">
    <location>
        <begin position="12"/>
        <end position="80"/>
    </location>
</feature>
<accession>A0A813FH65</accession>
<dbReference type="OrthoDB" id="423003at2759"/>
<name>A0A813FH65_POLGL</name>
<protein>
    <submittedName>
        <fullName evidence="3">Uncharacterized protein</fullName>
    </submittedName>
</protein>
<feature type="compositionally biased region" description="Low complexity" evidence="1">
    <location>
        <begin position="63"/>
        <end position="80"/>
    </location>
</feature>
<feature type="transmembrane region" description="Helical" evidence="2">
    <location>
        <begin position="415"/>
        <end position="437"/>
    </location>
</feature>
<evidence type="ECO:0000256" key="1">
    <source>
        <dbReference type="SAM" id="MobiDB-lite"/>
    </source>
</evidence>
<keyword evidence="2" id="KW-0472">Membrane</keyword>
<sequence length="444" mass="46864">QHTICNAKSKWCTPHSCSSQTAPAVHSKNLGNQRRWSPPAASDSEVSSTTELLRMVRNDKAQSSEAKPSPVEPSPVSSLPEGYELADILRWDPDAGRWRRETMEIPPQKVPFERRSYSSMVTKQREELSMGLKALMGIGMPRQPHLDVPQPPAPVLKAGAALKSHRRGSQPSIGDVRQSVPQKGGAPSLLRLLQEEGFKLAHNMNPQAPEFTPGPHFNREAPEFTSTAAPSTASWNPEAPEFLPSGLTAELESPTTATGGSSDAAVAEDQYAVGDENAGAMLLRSLTEAKNGSEAVVSGAKFSHGAEYNFEAAESHPLGGTPSLTTENHCLAVTAASVDDILTACLDDSPFMPAAACEDGQAWTPPSLPSSGEEDLHMEGLHQEHRGAGSELDPDLESRNDSQGNGLDDSQGSGFSLSVAAAAAAVGAIGAAAVAAVRTARKCK</sequence>
<feature type="non-terminal residue" evidence="3">
    <location>
        <position position="1"/>
    </location>
</feature>
<evidence type="ECO:0000256" key="2">
    <source>
        <dbReference type="SAM" id="Phobius"/>
    </source>
</evidence>
<gene>
    <name evidence="3" type="ORF">PGLA1383_LOCUS29609</name>
</gene>
<reference evidence="3" key="1">
    <citation type="submission" date="2021-02" db="EMBL/GenBank/DDBJ databases">
        <authorList>
            <person name="Dougan E. K."/>
            <person name="Rhodes N."/>
            <person name="Thang M."/>
            <person name="Chan C."/>
        </authorList>
    </citation>
    <scope>NUCLEOTIDE SEQUENCE</scope>
</reference>
<feature type="compositionally biased region" description="Polar residues" evidence="1">
    <location>
        <begin position="401"/>
        <end position="413"/>
    </location>
</feature>
<feature type="region of interest" description="Disordered" evidence="1">
    <location>
        <begin position="213"/>
        <end position="239"/>
    </location>
</feature>
<feature type="compositionally biased region" description="Polar residues" evidence="1">
    <location>
        <begin position="224"/>
        <end position="235"/>
    </location>
</feature>
<keyword evidence="4" id="KW-1185">Reference proteome</keyword>
<feature type="region of interest" description="Disordered" evidence="1">
    <location>
        <begin position="385"/>
        <end position="413"/>
    </location>
</feature>
<keyword evidence="2" id="KW-0812">Transmembrane</keyword>
<feature type="region of interest" description="Disordered" evidence="1">
    <location>
        <begin position="165"/>
        <end position="184"/>
    </location>
</feature>
<keyword evidence="2" id="KW-1133">Transmembrane helix</keyword>
<dbReference type="Proteomes" id="UP000654075">
    <property type="component" value="Unassembled WGS sequence"/>
</dbReference>